<sequence length="913" mass="101362">MGHPSLTQRLWLAFLLMAGLALISSLIGWLGFRFMGEVEQNHTRSVIPTMNLARQLSEASAYELFSAQSLTNADTQADWMAQGKMLTVQSLRISRLLERLRSQGFDTTAIEQQESDITRSLGLQGELVGQRLTLRKQQRDLSREIMDAAARIAELAKGQLNNAATAAGVTQAGIYDLIEQHRNQAAEQALDRLIDIDYEYQNQMAELRLNAIQIEHLILLLEKELAERAPAELISRIGNYVRILQRRQERVEDPLTSEKIARELQTLERYQQLAALYQRERDLRAQLQALSQDNLDMFTRFSTEISRQVSDIERRNTQALEALRQARETGKFWLIILSFFSLVALSLILWRVVWRSVTLPLAKQTAALEGLLEGDLNTPFPATSGVRELNTMGQLMEAFRANAYALQNQRQDLVKQVELRTAELEAMVMDHHQARAEAEKANRAKSAFLAAMSHEIRTPLHGILGTAQLLSEQALSLKNLSYVQAINDSGESLLAILNDILDYSALEAGTSSVTLNEEAFDPRQLLASIMRLISGRVRNREITLALTCADELPQWLKGDARRIRQIVMNLLANALRFTDQGRVDIRCHIDGPRWQIDVADTGCGIAGEALAQIFKPFVQLTAKRGGTGLGLAISRGLAEALQGSLSVTSTLGSGSCFSLSLPLIIAATPIQHRAEERTDLSGYRLLLVEDNLVTQRITAEMLLSCHAMVEVVGDGQSALNLLAVDGAFSGVLVDLDLPDMDGVTLSGLIAALQPQLPLIGFSAHVADETLRLRVGEIFCGLIQKPIACAALSRLIEHYLTAEKCPMQLAPSLDFVQLTQDMAVFGKEKISEWRDLFTEHALSWVTELEQASEAGDERKVAHLAHKLKSSCASLGMQHAVEACSELEQTPDKLIPLRQILTEELRQLSAWIDAQ</sequence>
<dbReference type="SUPFAM" id="SSF47384">
    <property type="entry name" value="Homodimeric domain of signal transducing histidine kinase"/>
    <property type="match status" value="1"/>
</dbReference>
<dbReference type="InterPro" id="IPR036641">
    <property type="entry name" value="HPT_dom_sf"/>
</dbReference>
<dbReference type="InterPro" id="IPR014302">
    <property type="entry name" value="Sig_transdc_His_kinase_TorS"/>
</dbReference>
<dbReference type="PROSITE" id="PS50894">
    <property type="entry name" value="HPT"/>
    <property type="match status" value="1"/>
</dbReference>
<keyword evidence="7" id="KW-0808">Transferase</keyword>
<keyword evidence="10" id="KW-0547">Nucleotide-binding</keyword>
<feature type="domain" description="Histidine kinase" evidence="18">
    <location>
        <begin position="451"/>
        <end position="665"/>
    </location>
</feature>
<feature type="transmembrane region" description="Helical" evidence="17">
    <location>
        <begin position="12"/>
        <end position="32"/>
    </location>
</feature>
<evidence type="ECO:0000256" key="13">
    <source>
        <dbReference type="ARBA" id="ARBA00023136"/>
    </source>
</evidence>
<feature type="modified residue" description="4-aspartylphosphate" evidence="15">
    <location>
        <position position="734"/>
    </location>
</feature>
<dbReference type="InterPro" id="IPR036097">
    <property type="entry name" value="HisK_dim/P_sf"/>
</dbReference>
<evidence type="ECO:0000256" key="15">
    <source>
        <dbReference type="PROSITE-ProRule" id="PRU00169"/>
    </source>
</evidence>
<evidence type="ECO:0000256" key="8">
    <source>
        <dbReference type="ARBA" id="ARBA00022692"/>
    </source>
</evidence>
<dbReference type="PIRSF" id="PIRSF036437">
    <property type="entry name" value="HK_TorS"/>
    <property type="match status" value="1"/>
</dbReference>
<dbReference type="PROSITE" id="PS50110">
    <property type="entry name" value="RESPONSE_REGULATORY"/>
    <property type="match status" value="1"/>
</dbReference>
<keyword evidence="9 21" id="KW-0418">Kinase</keyword>
<accession>A0A515D1K8</accession>
<evidence type="ECO:0000256" key="9">
    <source>
        <dbReference type="ARBA" id="ARBA00022777"/>
    </source>
</evidence>
<dbReference type="InterPro" id="IPR036890">
    <property type="entry name" value="HATPase_C_sf"/>
</dbReference>
<proteinExistence type="predicted"/>
<dbReference type="InterPro" id="IPR008207">
    <property type="entry name" value="Sig_transdc_His_kin_Hpt_dom"/>
</dbReference>
<dbReference type="InterPro" id="IPR001789">
    <property type="entry name" value="Sig_transdc_resp-reg_receiver"/>
</dbReference>
<evidence type="ECO:0000256" key="7">
    <source>
        <dbReference type="ARBA" id="ARBA00022679"/>
    </source>
</evidence>
<evidence type="ECO:0000259" key="18">
    <source>
        <dbReference type="PROSITE" id="PS50109"/>
    </source>
</evidence>
<dbReference type="InterPro" id="IPR004358">
    <property type="entry name" value="Sig_transdc_His_kin-like_C"/>
</dbReference>
<keyword evidence="11 17" id="KW-1133">Transmembrane helix</keyword>
<dbReference type="PROSITE" id="PS50109">
    <property type="entry name" value="HIS_KIN"/>
    <property type="match status" value="1"/>
</dbReference>
<dbReference type="CDD" id="cd00088">
    <property type="entry name" value="HPT"/>
    <property type="match status" value="1"/>
</dbReference>
<dbReference type="InterPro" id="IPR005467">
    <property type="entry name" value="His_kinase_dom"/>
</dbReference>
<dbReference type="GO" id="GO:0000155">
    <property type="term" value="F:phosphorelay sensor kinase activity"/>
    <property type="evidence" value="ECO:0007669"/>
    <property type="project" value="InterPro"/>
</dbReference>
<feature type="transmembrane region" description="Helical" evidence="17">
    <location>
        <begin position="332"/>
        <end position="354"/>
    </location>
</feature>
<dbReference type="Gene3D" id="1.20.120.160">
    <property type="entry name" value="HPT domain"/>
    <property type="match status" value="1"/>
</dbReference>
<evidence type="ECO:0000256" key="16">
    <source>
        <dbReference type="SAM" id="Coils"/>
    </source>
</evidence>
<dbReference type="SMART" id="SM00388">
    <property type="entry name" value="HisKA"/>
    <property type="match status" value="1"/>
</dbReference>
<evidence type="ECO:0000256" key="17">
    <source>
        <dbReference type="SAM" id="Phobius"/>
    </source>
</evidence>
<keyword evidence="16" id="KW-0175">Coiled coil</keyword>
<dbReference type="SMART" id="SM00387">
    <property type="entry name" value="HATPase_c"/>
    <property type="match status" value="1"/>
</dbReference>
<name>A0A515D1K8_SERLI</name>
<evidence type="ECO:0000256" key="12">
    <source>
        <dbReference type="ARBA" id="ARBA00023012"/>
    </source>
</evidence>
<dbReference type="Pfam" id="PF00512">
    <property type="entry name" value="HisKA"/>
    <property type="match status" value="1"/>
</dbReference>
<dbReference type="SUPFAM" id="SSF47226">
    <property type="entry name" value="Histidine-containing phosphotransfer domain, HPT domain"/>
    <property type="match status" value="1"/>
</dbReference>
<keyword evidence="12" id="KW-0902">Two-component regulatory system</keyword>
<evidence type="ECO:0000256" key="6">
    <source>
        <dbReference type="ARBA" id="ARBA00022553"/>
    </source>
</evidence>
<evidence type="ECO:0000313" key="21">
    <source>
        <dbReference type="EMBL" id="QDL34295.1"/>
    </source>
</evidence>
<keyword evidence="10" id="KW-0067">ATP-binding</keyword>
<feature type="modified residue" description="Phosphohistidine" evidence="14">
    <location>
        <position position="864"/>
    </location>
</feature>
<keyword evidence="5" id="KW-0997">Cell inner membrane</keyword>
<evidence type="ECO:0000259" key="19">
    <source>
        <dbReference type="PROSITE" id="PS50110"/>
    </source>
</evidence>
<dbReference type="Gene3D" id="3.30.565.10">
    <property type="entry name" value="Histidine kinase-like ATPase, C-terminal domain"/>
    <property type="match status" value="1"/>
</dbReference>
<dbReference type="Gene3D" id="3.40.50.2300">
    <property type="match status" value="1"/>
</dbReference>
<keyword evidence="4" id="KW-1003">Cell membrane</keyword>
<dbReference type="NCBIfam" id="TIGR02956">
    <property type="entry name" value="TMAO_torS"/>
    <property type="match status" value="1"/>
</dbReference>
<evidence type="ECO:0000256" key="2">
    <source>
        <dbReference type="ARBA" id="ARBA00004429"/>
    </source>
</evidence>
<dbReference type="Pfam" id="PF00072">
    <property type="entry name" value="Response_reg"/>
    <property type="match status" value="1"/>
</dbReference>
<dbReference type="EC" id="2.7.13.3" evidence="3"/>
<dbReference type="Proteomes" id="UP000317572">
    <property type="component" value="Chromosome"/>
</dbReference>
<dbReference type="SUPFAM" id="SSF55874">
    <property type="entry name" value="ATPase domain of HSP90 chaperone/DNA topoisomerase II/histidine kinase"/>
    <property type="match status" value="1"/>
</dbReference>
<evidence type="ECO:0000256" key="3">
    <source>
        <dbReference type="ARBA" id="ARBA00012438"/>
    </source>
</evidence>
<dbReference type="CDD" id="cd16922">
    <property type="entry name" value="HATPase_EvgS-ArcB-TorS-like"/>
    <property type="match status" value="1"/>
</dbReference>
<evidence type="ECO:0000313" key="22">
    <source>
        <dbReference type="Proteomes" id="UP000317572"/>
    </source>
</evidence>
<dbReference type="SUPFAM" id="SSF52172">
    <property type="entry name" value="CheY-like"/>
    <property type="match status" value="1"/>
</dbReference>
<dbReference type="RefSeq" id="WP_142816088.1">
    <property type="nucleotide sequence ID" value="NZ_CP033893.1"/>
</dbReference>
<dbReference type="PANTHER" id="PTHR43047:SF78">
    <property type="entry name" value="SENSORY_REGULATORY PROTEIN RPFC"/>
    <property type="match status" value="1"/>
</dbReference>
<organism evidence="21 22">
    <name type="scientific">Serratia liquefaciens</name>
    <dbReference type="NCBI Taxonomy" id="614"/>
    <lineage>
        <taxon>Bacteria</taxon>
        <taxon>Pseudomonadati</taxon>
        <taxon>Pseudomonadota</taxon>
        <taxon>Gammaproteobacteria</taxon>
        <taxon>Enterobacterales</taxon>
        <taxon>Yersiniaceae</taxon>
        <taxon>Serratia</taxon>
    </lineage>
</organism>
<dbReference type="NCBIfam" id="NF008543">
    <property type="entry name" value="PRK11466.1"/>
    <property type="match status" value="1"/>
</dbReference>
<dbReference type="EMBL" id="CP033893">
    <property type="protein sequence ID" value="QDL34295.1"/>
    <property type="molecule type" value="Genomic_DNA"/>
</dbReference>
<evidence type="ECO:0000256" key="10">
    <source>
        <dbReference type="ARBA" id="ARBA00022840"/>
    </source>
</evidence>
<evidence type="ECO:0000256" key="1">
    <source>
        <dbReference type="ARBA" id="ARBA00000085"/>
    </source>
</evidence>
<dbReference type="SMART" id="SM00448">
    <property type="entry name" value="REC"/>
    <property type="match status" value="1"/>
</dbReference>
<dbReference type="CDD" id="cd16172">
    <property type="entry name" value="TorS_sensor_domain"/>
    <property type="match status" value="1"/>
</dbReference>
<evidence type="ECO:0000256" key="11">
    <source>
        <dbReference type="ARBA" id="ARBA00022989"/>
    </source>
</evidence>
<dbReference type="InterPro" id="IPR037952">
    <property type="entry name" value="Sensor_TorS"/>
</dbReference>
<dbReference type="Pfam" id="PF21689">
    <property type="entry name" value="TorS_sensor_domain"/>
    <property type="match status" value="1"/>
</dbReference>
<comment type="subcellular location">
    <subcellularLocation>
        <location evidence="2">Cell inner membrane</location>
        <topology evidence="2">Multi-pass membrane protein</topology>
    </subcellularLocation>
</comment>
<dbReference type="InterPro" id="IPR011006">
    <property type="entry name" value="CheY-like_superfamily"/>
</dbReference>
<reference evidence="21 22" key="1">
    <citation type="submission" date="2018-11" db="EMBL/GenBank/DDBJ databases">
        <title>The first complete genome of Serratia liquefaciens isolated from metalophyte plant revel distinctness adaptive mechanisms in an extreme habitat.</title>
        <authorList>
            <person name="Caneschi W.L."/>
            <person name="Sanchez A.B."/>
            <person name="Felestrino E.B."/>
            <person name="Assis R.A.B."/>
            <person name="Lemes C.G.C."/>
            <person name="Cordeiro I.F."/>
            <person name="Fonseca N.P."/>
            <person name="Villa M."/>
            <person name="Vieira I.T."/>
            <person name="Moraes L.A."/>
            <person name="Kamino L.H.Y."/>
            <person name="do Carmo F."/>
            <person name="Garcia C.M."/>
            <person name="Almeida N.F."/>
            <person name="Silva R.S."/>
            <person name="Ferro J.A."/>
            <person name="Ferro M.I.T."/>
            <person name="Varani A.M."/>
            <person name="Ferreira R.M."/>
            <person name="dos Santos V.L."/>
            <person name="Silva U.C."/>
            <person name="Setubal J.C."/>
            <person name="Moreira L.M."/>
        </authorList>
    </citation>
    <scope>NUCLEOTIDE SEQUENCE [LARGE SCALE GENOMIC DNA]</scope>
    <source>
        <strain evidence="21 22">FG3</strain>
    </source>
</reference>
<keyword evidence="13 17" id="KW-0472">Membrane</keyword>
<feature type="domain" description="Response regulatory" evidence="19">
    <location>
        <begin position="684"/>
        <end position="799"/>
    </location>
</feature>
<dbReference type="STRING" id="614.XJ20_21980"/>
<comment type="catalytic activity">
    <reaction evidence="1">
        <text>ATP + protein L-histidine = ADP + protein N-phospho-L-histidine.</text>
        <dbReference type="EC" id="2.7.13.3"/>
    </reaction>
</comment>
<gene>
    <name evidence="21" type="primary">torS</name>
    <name evidence="21" type="ORF">EGO53_21970</name>
</gene>
<keyword evidence="6 15" id="KW-0597">Phosphoprotein</keyword>
<dbReference type="Gene3D" id="1.10.287.130">
    <property type="match status" value="1"/>
</dbReference>
<keyword evidence="8 17" id="KW-0812">Transmembrane</keyword>
<dbReference type="SMART" id="SM00073">
    <property type="entry name" value="HPT"/>
    <property type="match status" value="1"/>
</dbReference>
<dbReference type="InterPro" id="IPR003661">
    <property type="entry name" value="HisK_dim/P_dom"/>
</dbReference>
<protein>
    <recommendedName>
        <fullName evidence="3">histidine kinase</fullName>
        <ecNumber evidence="3">2.7.13.3</ecNumber>
    </recommendedName>
</protein>
<evidence type="ECO:0000256" key="4">
    <source>
        <dbReference type="ARBA" id="ARBA00022475"/>
    </source>
</evidence>
<evidence type="ECO:0000256" key="5">
    <source>
        <dbReference type="ARBA" id="ARBA00022519"/>
    </source>
</evidence>
<dbReference type="GO" id="GO:0005886">
    <property type="term" value="C:plasma membrane"/>
    <property type="evidence" value="ECO:0007669"/>
    <property type="project" value="UniProtKB-SubCell"/>
</dbReference>
<dbReference type="InterPro" id="IPR038188">
    <property type="entry name" value="TorS_sensor_sf"/>
</dbReference>
<evidence type="ECO:0000259" key="20">
    <source>
        <dbReference type="PROSITE" id="PS50894"/>
    </source>
</evidence>
<dbReference type="CDD" id="cd00082">
    <property type="entry name" value="HisKA"/>
    <property type="match status" value="1"/>
</dbReference>
<feature type="coiled-coil region" evidence="16">
    <location>
        <begin position="260"/>
        <end position="329"/>
    </location>
</feature>
<dbReference type="PANTHER" id="PTHR43047">
    <property type="entry name" value="TWO-COMPONENT HISTIDINE PROTEIN KINASE"/>
    <property type="match status" value="1"/>
</dbReference>
<dbReference type="CDD" id="cd17546">
    <property type="entry name" value="REC_hyHK_CKI1_RcsC-like"/>
    <property type="match status" value="1"/>
</dbReference>
<dbReference type="Pfam" id="PF01627">
    <property type="entry name" value="Hpt"/>
    <property type="match status" value="1"/>
</dbReference>
<dbReference type="InterPro" id="IPR003594">
    <property type="entry name" value="HATPase_dom"/>
</dbReference>
<dbReference type="Pfam" id="PF02518">
    <property type="entry name" value="HATPase_c"/>
    <property type="match status" value="1"/>
</dbReference>
<dbReference type="AlphaFoldDB" id="A0A515D1K8"/>
<dbReference type="Gene3D" id="1.20.58.920">
    <property type="match status" value="1"/>
</dbReference>
<feature type="domain" description="HPt" evidence="20">
    <location>
        <begin position="825"/>
        <end position="913"/>
    </location>
</feature>
<evidence type="ECO:0000256" key="14">
    <source>
        <dbReference type="PROSITE-ProRule" id="PRU00110"/>
    </source>
</evidence>
<dbReference type="PRINTS" id="PR00344">
    <property type="entry name" value="BCTRLSENSOR"/>
</dbReference>